<feature type="chain" id="PRO_5041412429" description="Solute-binding protein family 3/N-terminal domain-containing protein" evidence="3">
    <location>
        <begin position="27"/>
        <end position="255"/>
    </location>
</feature>
<dbReference type="EMBL" id="BSNM01000003">
    <property type="protein sequence ID" value="GLQ30193.1"/>
    <property type="molecule type" value="Genomic_DNA"/>
</dbReference>
<dbReference type="Gene3D" id="3.40.190.10">
    <property type="entry name" value="Periplasmic binding protein-like II"/>
    <property type="match status" value="2"/>
</dbReference>
<proteinExistence type="inferred from homology"/>
<name>A0AA37W6C3_9GAMM</name>
<keyword evidence="2 3" id="KW-0732">Signal</keyword>
<protein>
    <recommendedName>
        <fullName evidence="4">Solute-binding protein family 3/N-terminal domain-containing protein</fullName>
    </recommendedName>
</protein>
<evidence type="ECO:0000313" key="6">
    <source>
        <dbReference type="Proteomes" id="UP001161389"/>
    </source>
</evidence>
<keyword evidence="6" id="KW-1185">Reference proteome</keyword>
<dbReference type="SUPFAM" id="SSF53850">
    <property type="entry name" value="Periplasmic binding protein-like II"/>
    <property type="match status" value="1"/>
</dbReference>
<evidence type="ECO:0000256" key="1">
    <source>
        <dbReference type="ARBA" id="ARBA00010333"/>
    </source>
</evidence>
<organism evidence="5 6">
    <name type="scientific">Litoribrevibacter albus</name>
    <dbReference type="NCBI Taxonomy" id="1473156"/>
    <lineage>
        <taxon>Bacteria</taxon>
        <taxon>Pseudomonadati</taxon>
        <taxon>Pseudomonadota</taxon>
        <taxon>Gammaproteobacteria</taxon>
        <taxon>Oceanospirillales</taxon>
        <taxon>Oceanospirillaceae</taxon>
        <taxon>Litoribrevibacter</taxon>
    </lineage>
</organism>
<sequence length="255" mass="29048">MRESSVKQRKHMMVFSLAWLCFSAWAMGSDQSIKFGYGDHTTPPFVFRNDQGEVTQGITLELGRALADQVAMPVKFVGIPRPRLVQLLSEGDIDLYCFVKPEWIPDSGRFLWSPPLLTETAIFVLQNGAPDFKNYLELQGKHIGTIRGFRYSSILTKMFNAGDAIREDSTTLIQSLERLKHQRIDTMLGSDILIRFILKEHPEQYPFKLSRFSDSTDYTGCAISSGHYQKATLLIDAFKVIKESGRLEQILNAYR</sequence>
<feature type="domain" description="Solute-binding protein family 3/N-terminal" evidence="4">
    <location>
        <begin position="32"/>
        <end position="255"/>
    </location>
</feature>
<dbReference type="PANTHER" id="PTHR35936:SF6">
    <property type="entry name" value="AMINO ACID ABC TRANSPORTER SUBSTRATE-BINDING PAAT FAMILY PROTEIN"/>
    <property type="match status" value="1"/>
</dbReference>
<dbReference type="PANTHER" id="PTHR35936">
    <property type="entry name" value="MEMBRANE-BOUND LYTIC MUREIN TRANSGLYCOSYLASE F"/>
    <property type="match status" value="1"/>
</dbReference>
<reference evidence="5" key="1">
    <citation type="journal article" date="2014" name="Int. J. Syst. Evol. Microbiol.">
        <title>Complete genome sequence of Corynebacterium casei LMG S-19264T (=DSM 44701T), isolated from a smear-ripened cheese.</title>
        <authorList>
            <consortium name="US DOE Joint Genome Institute (JGI-PGF)"/>
            <person name="Walter F."/>
            <person name="Albersmeier A."/>
            <person name="Kalinowski J."/>
            <person name="Ruckert C."/>
        </authorList>
    </citation>
    <scope>NUCLEOTIDE SEQUENCE</scope>
    <source>
        <strain evidence="5">NBRC 110071</strain>
    </source>
</reference>
<dbReference type="Pfam" id="PF00497">
    <property type="entry name" value="SBP_bac_3"/>
    <property type="match status" value="1"/>
</dbReference>
<accession>A0AA37W6C3</accession>
<gene>
    <name evidence="5" type="ORF">GCM10007876_06710</name>
</gene>
<evidence type="ECO:0000259" key="4">
    <source>
        <dbReference type="SMART" id="SM00062"/>
    </source>
</evidence>
<dbReference type="AlphaFoldDB" id="A0AA37W6C3"/>
<evidence type="ECO:0000256" key="2">
    <source>
        <dbReference type="ARBA" id="ARBA00022729"/>
    </source>
</evidence>
<dbReference type="InterPro" id="IPR001638">
    <property type="entry name" value="Solute-binding_3/MltF_N"/>
</dbReference>
<dbReference type="SMART" id="SM00062">
    <property type="entry name" value="PBPb"/>
    <property type="match status" value="1"/>
</dbReference>
<comment type="caution">
    <text evidence="5">The sequence shown here is derived from an EMBL/GenBank/DDBJ whole genome shotgun (WGS) entry which is preliminary data.</text>
</comment>
<comment type="similarity">
    <text evidence="1">Belongs to the bacterial solute-binding protein 3 family.</text>
</comment>
<dbReference type="Proteomes" id="UP001161389">
    <property type="component" value="Unassembled WGS sequence"/>
</dbReference>
<feature type="signal peptide" evidence="3">
    <location>
        <begin position="1"/>
        <end position="26"/>
    </location>
</feature>
<evidence type="ECO:0000256" key="3">
    <source>
        <dbReference type="SAM" id="SignalP"/>
    </source>
</evidence>
<reference evidence="5" key="2">
    <citation type="submission" date="2023-01" db="EMBL/GenBank/DDBJ databases">
        <title>Draft genome sequence of Litoribrevibacter albus strain NBRC 110071.</title>
        <authorList>
            <person name="Sun Q."/>
            <person name="Mori K."/>
        </authorList>
    </citation>
    <scope>NUCLEOTIDE SEQUENCE</scope>
    <source>
        <strain evidence="5">NBRC 110071</strain>
    </source>
</reference>
<evidence type="ECO:0000313" key="5">
    <source>
        <dbReference type="EMBL" id="GLQ30193.1"/>
    </source>
</evidence>